<name>A0A7K1Y9Q9_9SPHI</name>
<evidence type="ECO:0000259" key="1">
    <source>
        <dbReference type="Pfam" id="PF11790"/>
    </source>
</evidence>
<accession>A0A7K1Y9Q9</accession>
<dbReference type="RefSeq" id="WP_160844492.1">
    <property type="nucleotide sequence ID" value="NZ_WVHT01000004.1"/>
</dbReference>
<dbReference type="SUPFAM" id="SSF51445">
    <property type="entry name" value="(Trans)glycosidases"/>
    <property type="match status" value="1"/>
</dbReference>
<reference evidence="2 3" key="1">
    <citation type="submission" date="2019-11" db="EMBL/GenBank/DDBJ databases">
        <title>Pedobacter sp. HMF7647 Genome sequencing and assembly.</title>
        <authorList>
            <person name="Kang H."/>
            <person name="Kim H."/>
            <person name="Joh K."/>
        </authorList>
    </citation>
    <scope>NUCLEOTIDE SEQUENCE [LARGE SCALE GENOMIC DNA]</scope>
    <source>
        <strain evidence="2 3">HMF7647</strain>
    </source>
</reference>
<protein>
    <recommendedName>
        <fullName evidence="1">Asl1-like glycosyl hydrolase catalytic domain-containing protein</fullName>
    </recommendedName>
</protein>
<feature type="domain" description="Asl1-like glycosyl hydrolase catalytic" evidence="1">
    <location>
        <begin position="243"/>
        <end position="329"/>
    </location>
</feature>
<gene>
    <name evidence="2" type="ORF">GS399_10060</name>
</gene>
<evidence type="ECO:0000313" key="3">
    <source>
        <dbReference type="Proteomes" id="UP000466586"/>
    </source>
</evidence>
<dbReference type="Gene3D" id="3.20.20.80">
    <property type="entry name" value="Glycosidases"/>
    <property type="match status" value="1"/>
</dbReference>
<dbReference type="Pfam" id="PF11790">
    <property type="entry name" value="Glyco_hydro_cc"/>
    <property type="match status" value="1"/>
</dbReference>
<dbReference type="PROSITE" id="PS51257">
    <property type="entry name" value="PROKAR_LIPOPROTEIN"/>
    <property type="match status" value="1"/>
</dbReference>
<dbReference type="Proteomes" id="UP000466586">
    <property type="component" value="Unassembled WGS sequence"/>
</dbReference>
<keyword evidence="3" id="KW-1185">Reference proteome</keyword>
<dbReference type="EMBL" id="WVHT01000004">
    <property type="protein sequence ID" value="MXV51312.1"/>
    <property type="molecule type" value="Genomic_DNA"/>
</dbReference>
<dbReference type="AlphaFoldDB" id="A0A7K1Y9Q9"/>
<comment type="caution">
    <text evidence="2">The sequence shown here is derived from an EMBL/GenBank/DDBJ whole genome shotgun (WGS) entry which is preliminary data.</text>
</comment>
<evidence type="ECO:0000313" key="2">
    <source>
        <dbReference type="EMBL" id="MXV51312.1"/>
    </source>
</evidence>
<sequence>MLKHTYLRKTFLSILAIGLFTVSCKKDADLESQNGLVSANGVALNKSDALMATSVPLSPLLSGSSLELGINGHPLDGTGPYSHVSASKQIEMLQKMGMNWYRADVTTMSDGRITVPYLFDPLMAAATSGGVKILPALKTRTLDLNATQSASYSAGKKLGADFAAKYGKYFTYYNLGNELELKLLLPGRSGQSQLHYDRTKFNVTAAYLKGMDEGIKSQDPDAKTMIDASWLHYGYLRMLEWYGVKFDIIAYHWYSEMESLGGNKTYNIPDITLKLSSLFTKPIWFTEVNSRYKADDADFEVKQDAFIKKFIQKCKNNPQVKVLIFYELFDEPQKNSTLEKNYGLNKWTTKYTSWTKKMIAQSLTVK</sequence>
<proteinExistence type="predicted"/>
<dbReference type="InterPro" id="IPR024655">
    <property type="entry name" value="Asl1_glyco_hydro_catalytic"/>
</dbReference>
<dbReference type="InterPro" id="IPR017853">
    <property type="entry name" value="GH"/>
</dbReference>
<organism evidence="2 3">
    <name type="scientific">Hufsiella arboris</name>
    <dbReference type="NCBI Taxonomy" id="2695275"/>
    <lineage>
        <taxon>Bacteria</taxon>
        <taxon>Pseudomonadati</taxon>
        <taxon>Bacteroidota</taxon>
        <taxon>Sphingobacteriia</taxon>
        <taxon>Sphingobacteriales</taxon>
        <taxon>Sphingobacteriaceae</taxon>
        <taxon>Hufsiella</taxon>
    </lineage>
</organism>